<protein>
    <submittedName>
        <fullName evidence="2">SUF system NifU family Fe-S cluster assembly protein</fullName>
    </submittedName>
</protein>
<dbReference type="SUPFAM" id="SSF82649">
    <property type="entry name" value="SufE/NifU"/>
    <property type="match status" value="1"/>
</dbReference>
<feature type="domain" description="NIF system FeS cluster assembly NifU N-terminal" evidence="1">
    <location>
        <begin position="10"/>
        <end position="128"/>
    </location>
</feature>
<dbReference type="RefSeq" id="WP_209551534.1">
    <property type="nucleotide sequence ID" value="NZ_QFAY01000016.1"/>
</dbReference>
<evidence type="ECO:0000313" key="3">
    <source>
        <dbReference type="Proteomes" id="UP001519349"/>
    </source>
</evidence>
<keyword evidence="3" id="KW-1185">Reference proteome</keyword>
<dbReference type="NCBIfam" id="TIGR01994">
    <property type="entry name" value="SUF_scaf_2"/>
    <property type="match status" value="1"/>
</dbReference>
<dbReference type="Gene3D" id="3.90.1010.10">
    <property type="match status" value="1"/>
</dbReference>
<reference evidence="2 3" key="1">
    <citation type="submission" date="2018-05" db="EMBL/GenBank/DDBJ databases">
        <title>Draft genome sequence of Streptococcus panodentis CCUG 70867T.</title>
        <authorList>
            <person name="Salva-Serra F."/>
            <person name="Mendez V."/>
            <person name="Jaen-Luchoro D."/>
            <person name="Gonzales-Siles L."/>
            <person name="Karlsson R."/>
            <person name="Engstrom-Jakobsson H."/>
            <person name="Busquets A."/>
            <person name="Gomila M."/>
            <person name="Pineiro-Iglesias B."/>
            <person name="Bennasar-Figueras A."/>
            <person name="Seeger M."/>
            <person name="Moore E."/>
        </authorList>
    </citation>
    <scope>NUCLEOTIDE SEQUENCE [LARGE SCALE GENOMIC DNA]</scope>
    <source>
        <strain evidence="2 3">CCUG 70867</strain>
    </source>
</reference>
<dbReference type="InterPro" id="IPR002871">
    <property type="entry name" value="NIF_FeS_clus_asmbl_NifU_N"/>
</dbReference>
<gene>
    <name evidence="2" type="ORF">DHL47_08480</name>
</gene>
<dbReference type="PANTHER" id="PTHR10093">
    <property type="entry name" value="IRON-SULFUR CLUSTER ASSEMBLY ENZYME NIFU HOMOLOG"/>
    <property type="match status" value="1"/>
</dbReference>
<proteinExistence type="predicted"/>
<dbReference type="Proteomes" id="UP001519349">
    <property type="component" value="Unassembled WGS sequence"/>
</dbReference>
<sequence>MALSKLDSLYKAVVTDHSAHPHHQGRLEDAEQVSLNNPTCGDVISLSVKFNDQDRIEDLAFVNSGCTISTASASMMTDAVLGKTKAEALDLAEIFSLMVQGQSDPRQKELGDAAFLAGVAKFPQRIKCATLGWNALKRAIAADAENR</sequence>
<organism evidence="2 3">
    <name type="scientific">Streptococcus panodentis</name>
    <dbReference type="NCBI Taxonomy" id="1581472"/>
    <lineage>
        <taxon>Bacteria</taxon>
        <taxon>Bacillati</taxon>
        <taxon>Bacillota</taxon>
        <taxon>Bacilli</taxon>
        <taxon>Lactobacillales</taxon>
        <taxon>Streptococcaceae</taxon>
        <taxon>Streptococcus</taxon>
    </lineage>
</organism>
<dbReference type="CDD" id="cd06664">
    <property type="entry name" value="IscU_like"/>
    <property type="match status" value="1"/>
</dbReference>
<dbReference type="EMBL" id="QFAY01000016">
    <property type="protein sequence ID" value="MBP2621352.1"/>
    <property type="molecule type" value="Genomic_DNA"/>
</dbReference>
<evidence type="ECO:0000259" key="1">
    <source>
        <dbReference type="Pfam" id="PF01592"/>
    </source>
</evidence>
<comment type="caution">
    <text evidence="2">The sequence shown here is derived from an EMBL/GenBank/DDBJ whole genome shotgun (WGS) entry which is preliminary data.</text>
</comment>
<dbReference type="Pfam" id="PF01592">
    <property type="entry name" value="NifU_N"/>
    <property type="match status" value="1"/>
</dbReference>
<evidence type="ECO:0000313" key="2">
    <source>
        <dbReference type="EMBL" id="MBP2621352.1"/>
    </source>
</evidence>
<name>A0ABS5AXP7_9STRE</name>
<accession>A0ABS5AXP7</accession>